<protein>
    <submittedName>
        <fullName evidence="1">Peroxide-responsive repressor PerR</fullName>
    </submittedName>
</protein>
<dbReference type="GO" id="GO:0045892">
    <property type="term" value="P:negative regulation of DNA-templated transcription"/>
    <property type="evidence" value="ECO:0007669"/>
    <property type="project" value="TreeGrafter"/>
</dbReference>
<reference evidence="1" key="1">
    <citation type="submission" date="2016-10" db="EMBL/GenBank/DDBJ databases">
        <title>Sequence of Gallionella enrichment culture.</title>
        <authorList>
            <person name="Poehlein A."/>
            <person name="Muehling M."/>
            <person name="Daniel R."/>
        </authorList>
    </citation>
    <scope>NUCLEOTIDE SEQUENCE</scope>
</reference>
<name>A0A1J5SDX1_9ZZZZ</name>
<dbReference type="PANTHER" id="PTHR33202">
    <property type="entry name" value="ZINC UPTAKE REGULATION PROTEIN"/>
    <property type="match status" value="1"/>
</dbReference>
<dbReference type="GO" id="GO:0000976">
    <property type="term" value="F:transcription cis-regulatory region binding"/>
    <property type="evidence" value="ECO:0007669"/>
    <property type="project" value="TreeGrafter"/>
</dbReference>
<dbReference type="AlphaFoldDB" id="A0A1J5SDX1"/>
<accession>A0A1J5SDX1</accession>
<gene>
    <name evidence="1" type="primary">perR_2</name>
    <name evidence="1" type="ORF">GALL_113910</name>
</gene>
<dbReference type="GO" id="GO:0008270">
    <property type="term" value="F:zinc ion binding"/>
    <property type="evidence" value="ECO:0007669"/>
    <property type="project" value="TreeGrafter"/>
</dbReference>
<dbReference type="InterPro" id="IPR036388">
    <property type="entry name" value="WH-like_DNA-bd_sf"/>
</dbReference>
<dbReference type="CDD" id="cd07153">
    <property type="entry name" value="Fur_like"/>
    <property type="match status" value="1"/>
</dbReference>
<dbReference type="GO" id="GO:0003700">
    <property type="term" value="F:DNA-binding transcription factor activity"/>
    <property type="evidence" value="ECO:0007669"/>
    <property type="project" value="InterPro"/>
</dbReference>
<comment type="caution">
    <text evidence="1">The sequence shown here is derived from an EMBL/GenBank/DDBJ whole genome shotgun (WGS) entry which is preliminary data.</text>
</comment>
<dbReference type="InterPro" id="IPR002481">
    <property type="entry name" value="FUR"/>
</dbReference>
<dbReference type="SUPFAM" id="SSF46785">
    <property type="entry name" value="Winged helix' DNA-binding domain"/>
    <property type="match status" value="1"/>
</dbReference>
<sequence length="146" mass="16126">MVSIDQESISARLVRSGLRSTPQREVVYRFLLSERTHPTADELFTRVKTELPGISLATVYNCLEALVSSGLVKQVNLERGPSRYCPNLHEHAHLHDEATGQVSDVNLPAALIDQLRALLPESQRDAVIELNFHLPRHSPAQTAAGA</sequence>
<proteinExistence type="predicted"/>
<evidence type="ECO:0000313" key="1">
    <source>
        <dbReference type="EMBL" id="OIR06474.1"/>
    </source>
</evidence>
<dbReference type="EMBL" id="MLJW01000043">
    <property type="protein sequence ID" value="OIR06474.1"/>
    <property type="molecule type" value="Genomic_DNA"/>
</dbReference>
<dbReference type="Pfam" id="PF01475">
    <property type="entry name" value="FUR"/>
    <property type="match status" value="1"/>
</dbReference>
<organism evidence="1">
    <name type="scientific">mine drainage metagenome</name>
    <dbReference type="NCBI Taxonomy" id="410659"/>
    <lineage>
        <taxon>unclassified sequences</taxon>
        <taxon>metagenomes</taxon>
        <taxon>ecological metagenomes</taxon>
    </lineage>
</organism>
<dbReference type="InterPro" id="IPR036390">
    <property type="entry name" value="WH_DNA-bd_sf"/>
</dbReference>
<dbReference type="PANTHER" id="PTHR33202:SF7">
    <property type="entry name" value="FERRIC UPTAKE REGULATION PROTEIN"/>
    <property type="match status" value="1"/>
</dbReference>
<dbReference type="Gene3D" id="1.10.10.10">
    <property type="entry name" value="Winged helix-like DNA-binding domain superfamily/Winged helix DNA-binding domain"/>
    <property type="match status" value="1"/>
</dbReference>
<dbReference type="GO" id="GO:1900376">
    <property type="term" value="P:regulation of secondary metabolite biosynthetic process"/>
    <property type="evidence" value="ECO:0007669"/>
    <property type="project" value="TreeGrafter"/>
</dbReference>